<dbReference type="Pfam" id="PF00566">
    <property type="entry name" value="RabGAP-TBC"/>
    <property type="match status" value="1"/>
</dbReference>
<evidence type="ECO:0000256" key="1">
    <source>
        <dbReference type="ARBA" id="ARBA00022468"/>
    </source>
</evidence>
<keyword evidence="1" id="KW-0343">GTPase activation</keyword>
<gene>
    <name evidence="5" type="ORF">RI129_005420</name>
</gene>
<dbReference type="InterPro" id="IPR035969">
    <property type="entry name" value="Rab-GAP_TBC_sf"/>
</dbReference>
<comment type="caution">
    <text evidence="5">The sequence shown here is derived from an EMBL/GenBank/DDBJ whole genome shotgun (WGS) entry which is preliminary data.</text>
</comment>
<evidence type="ECO:0000313" key="6">
    <source>
        <dbReference type="Proteomes" id="UP001329430"/>
    </source>
</evidence>
<sequence>MATSMYSKVDEYGFERPESFDYNLYGNFLSQYIGVLAKRAKRWGDLKHGDRYKKTTTLKRFVRKGIPSSEREAVWMAISGAETMQRRSNLQYNSLKKYMENKTITEMIKIDIPRTFPENIYFTNDNILPQQLFNILATFAHHNNEVGYCQGLNYIAGLLLLVTKSEESSFWLLKALIEEILPKYYIRSMSGLLIDLEVLDEFVKKNEPAIHRHIKGVGMPWAVASTKWFICLYAEVLPTETVLRIWDCIFYEGSKVIFRVALTLIKIHRQQILEAKDLGEMVDCFRKMGQNFNVVNCHQFMIEVFKTPSSFPNRYLEKVREKHSSILSDK</sequence>
<dbReference type="InterPro" id="IPR000195">
    <property type="entry name" value="Rab-GAP-TBC_dom"/>
</dbReference>
<dbReference type="GO" id="GO:0031267">
    <property type="term" value="F:small GTPase binding"/>
    <property type="evidence" value="ECO:0007669"/>
    <property type="project" value="TreeGrafter"/>
</dbReference>
<dbReference type="GO" id="GO:0005096">
    <property type="term" value="F:GTPase activator activity"/>
    <property type="evidence" value="ECO:0007669"/>
    <property type="project" value="UniProtKB-KW"/>
</dbReference>
<feature type="domain" description="Rab-GAP TBC" evidence="4">
    <location>
        <begin position="65"/>
        <end position="253"/>
    </location>
</feature>
<dbReference type="EMBL" id="JAVRBK010000003">
    <property type="protein sequence ID" value="KAK5646956.1"/>
    <property type="molecule type" value="Genomic_DNA"/>
</dbReference>
<comment type="function">
    <text evidence="2">May act as a GTPase-activating protein for Rab family protein(s).</text>
</comment>
<dbReference type="AlphaFoldDB" id="A0AAN7ZSC5"/>
<evidence type="ECO:0000256" key="2">
    <source>
        <dbReference type="ARBA" id="ARBA00043879"/>
    </source>
</evidence>
<dbReference type="SUPFAM" id="SSF47923">
    <property type="entry name" value="Ypt/Rab-GAP domain of gyp1p"/>
    <property type="match status" value="2"/>
</dbReference>
<dbReference type="FunFam" id="1.10.472.80:FF:000029">
    <property type="entry name" value="Growth hormone-regulated TBC protein 1"/>
    <property type="match status" value="1"/>
</dbReference>
<dbReference type="Proteomes" id="UP001329430">
    <property type="component" value="Chromosome 3"/>
</dbReference>
<proteinExistence type="predicted"/>
<dbReference type="SMART" id="SM00164">
    <property type="entry name" value="TBC"/>
    <property type="match status" value="1"/>
</dbReference>
<dbReference type="Gene3D" id="1.10.472.80">
    <property type="entry name" value="Ypt/Rab-GAP domain of gyp1p, domain 3"/>
    <property type="match status" value="1"/>
</dbReference>
<keyword evidence="6" id="KW-1185">Reference proteome</keyword>
<evidence type="ECO:0000256" key="3">
    <source>
        <dbReference type="ARBA" id="ARBA00070878"/>
    </source>
</evidence>
<name>A0AAN7ZSC5_9COLE</name>
<organism evidence="5 6">
    <name type="scientific">Pyrocoelia pectoralis</name>
    <dbReference type="NCBI Taxonomy" id="417401"/>
    <lineage>
        <taxon>Eukaryota</taxon>
        <taxon>Metazoa</taxon>
        <taxon>Ecdysozoa</taxon>
        <taxon>Arthropoda</taxon>
        <taxon>Hexapoda</taxon>
        <taxon>Insecta</taxon>
        <taxon>Pterygota</taxon>
        <taxon>Neoptera</taxon>
        <taxon>Endopterygota</taxon>
        <taxon>Coleoptera</taxon>
        <taxon>Polyphaga</taxon>
        <taxon>Elateriformia</taxon>
        <taxon>Elateroidea</taxon>
        <taxon>Lampyridae</taxon>
        <taxon>Lampyrinae</taxon>
        <taxon>Pyrocoelia</taxon>
    </lineage>
</organism>
<dbReference type="FunFam" id="1.10.8.270:FF:000016">
    <property type="entry name" value="TBC1 domain family member 2A"/>
    <property type="match status" value="1"/>
</dbReference>
<reference evidence="5 6" key="1">
    <citation type="journal article" date="2024" name="Insects">
        <title>An Improved Chromosome-Level Genome Assembly of the Firefly Pyrocoelia pectoralis.</title>
        <authorList>
            <person name="Fu X."/>
            <person name="Meyer-Rochow V.B."/>
            <person name="Ballantyne L."/>
            <person name="Zhu X."/>
        </authorList>
    </citation>
    <scope>NUCLEOTIDE SEQUENCE [LARGE SCALE GENOMIC DNA]</scope>
    <source>
        <strain evidence="5">XCY_ONT2</strain>
    </source>
</reference>
<evidence type="ECO:0000313" key="5">
    <source>
        <dbReference type="EMBL" id="KAK5646956.1"/>
    </source>
</evidence>
<dbReference type="Gene3D" id="1.10.8.270">
    <property type="entry name" value="putative rabgap domain of human tbc1 domain family member 14 like domains"/>
    <property type="match status" value="1"/>
</dbReference>
<dbReference type="PANTHER" id="PTHR47219:SF10">
    <property type="entry name" value="GROWTH HORMONE-REGULATED TBC PROTEIN 1"/>
    <property type="match status" value="1"/>
</dbReference>
<evidence type="ECO:0000259" key="4">
    <source>
        <dbReference type="PROSITE" id="PS50086"/>
    </source>
</evidence>
<protein>
    <recommendedName>
        <fullName evidence="3">Growth hormone-regulated TBC protein 1</fullName>
    </recommendedName>
</protein>
<dbReference type="PANTHER" id="PTHR47219">
    <property type="entry name" value="RAB GTPASE-ACTIVATING PROTEIN 1-LIKE"/>
    <property type="match status" value="1"/>
</dbReference>
<dbReference type="PROSITE" id="PS50086">
    <property type="entry name" value="TBC_RABGAP"/>
    <property type="match status" value="1"/>
</dbReference>
<accession>A0AAN7ZSC5</accession>
<dbReference type="Gene3D" id="1.10.10.750">
    <property type="entry name" value="Ypt/Rab-GAP domain of gyp1p, domain 1"/>
    <property type="match status" value="1"/>
</dbReference>
<dbReference type="InterPro" id="IPR050302">
    <property type="entry name" value="Rab_GAP_TBC_domain"/>
</dbReference>